<name>A0ACD4NIH0_9HYPH</name>
<proteinExistence type="predicted"/>
<reference evidence="1" key="1">
    <citation type="submission" date="2022-11" db="EMBL/GenBank/DDBJ databases">
        <title>beta-Carotene-producing bacterium, Jeongeuplla avenae sp. nov., alleviates the salt stress of Arabidopsis seedlings.</title>
        <authorList>
            <person name="Jiang L."/>
            <person name="Lee J."/>
        </authorList>
    </citation>
    <scope>NUCLEOTIDE SEQUENCE</scope>
    <source>
        <strain evidence="1">DY_R2A_6</strain>
    </source>
</reference>
<keyword evidence="2" id="KW-1185">Reference proteome</keyword>
<gene>
    <name evidence="1" type="ORF">OXU80_17265</name>
</gene>
<protein>
    <submittedName>
        <fullName evidence="1">DUF2062 domain-containing protein</fullName>
    </submittedName>
</protein>
<organism evidence="1 2">
    <name type="scientific">Antarcticirhabdus aurantiaca</name>
    <dbReference type="NCBI Taxonomy" id="2606717"/>
    <lineage>
        <taxon>Bacteria</taxon>
        <taxon>Pseudomonadati</taxon>
        <taxon>Pseudomonadota</taxon>
        <taxon>Alphaproteobacteria</taxon>
        <taxon>Hyphomicrobiales</taxon>
        <taxon>Aurantimonadaceae</taxon>
        <taxon>Antarcticirhabdus</taxon>
    </lineage>
</organism>
<sequence length="187" mass="20419">MLFARREPEPLSSRVRGVLWPRRSWKRSLRYMGKRVLRLRASPHAIAAGFGVGVLSSFTPFLGFHILLALALAFLIRGNMAAAALGTAVGNPLTFPLIWGSTYEAGRWILHNETVDVARPESLGASLMKLDLAAMWKPVVEPMLVGSLPLGLLFGAVGYVVVFLAARSMRDRRADPAPLGTTREAAR</sequence>
<accession>A0ACD4NIH0</accession>
<evidence type="ECO:0000313" key="2">
    <source>
        <dbReference type="Proteomes" id="UP001163223"/>
    </source>
</evidence>
<dbReference type="EMBL" id="CP113520">
    <property type="protein sequence ID" value="WAJ26615.1"/>
    <property type="molecule type" value="Genomic_DNA"/>
</dbReference>
<dbReference type="Proteomes" id="UP001163223">
    <property type="component" value="Chromosome"/>
</dbReference>
<evidence type="ECO:0000313" key="1">
    <source>
        <dbReference type="EMBL" id="WAJ26615.1"/>
    </source>
</evidence>